<evidence type="ECO:0000256" key="1">
    <source>
        <dbReference type="ARBA" id="ARBA00001974"/>
    </source>
</evidence>
<keyword evidence="2" id="KW-0285">Flavoprotein</keyword>
<evidence type="ECO:0000259" key="5">
    <source>
        <dbReference type="Pfam" id="PF00890"/>
    </source>
</evidence>
<dbReference type="Pfam" id="PF00890">
    <property type="entry name" value="FAD_binding_2"/>
    <property type="match status" value="1"/>
</dbReference>
<dbReference type="SUPFAM" id="SSF51905">
    <property type="entry name" value="FAD/NAD(P)-binding domain"/>
    <property type="match status" value="1"/>
</dbReference>
<comment type="cofactor">
    <cofactor evidence="1">
        <name>FAD</name>
        <dbReference type="ChEBI" id="CHEBI:57692"/>
    </cofactor>
</comment>
<protein>
    <submittedName>
        <fullName evidence="6">FAD-binding protein</fullName>
    </submittedName>
</protein>
<dbReference type="NCBIfam" id="NF005511">
    <property type="entry name" value="PRK07121.1-4"/>
    <property type="match status" value="1"/>
</dbReference>
<dbReference type="PANTHER" id="PTHR43400:SF10">
    <property type="entry name" value="3-OXOSTEROID 1-DEHYDROGENASE"/>
    <property type="match status" value="1"/>
</dbReference>
<feature type="domain" description="FAD-dependent oxidoreductase 2 FAD-binding" evidence="5">
    <location>
        <begin position="16"/>
        <end position="505"/>
    </location>
</feature>
<proteinExistence type="predicted"/>
<keyword evidence="4" id="KW-0560">Oxidoreductase</keyword>
<name>A0ABV7EYX3_9BURK</name>
<keyword evidence="7" id="KW-1185">Reference proteome</keyword>
<dbReference type="InterPro" id="IPR027477">
    <property type="entry name" value="Succ_DH/fumarate_Rdtase_cat_sf"/>
</dbReference>
<sequence length="537" mass="56727">MSLPHADAREWVEQCDLLVLGFGAAGACAALEAASRGADVLLCERFDGGGASAKSGGVVYAGGGTPQQRTAGVEDTPQAMFDYLRQETGDVVSEGNLRAFCDSSADMIEWLASLGVAFDASMPPRKTSYPADGYYLYYSGNEAVPDCARIAPPAPRGHRVKAKGMSGAALFSVLRQAVIRAGVRVRVQAAAQRLIVDAEGKVLGAEIRRMRGWPAQLHRRLIRIAEAIHNIWPAMADALRRRVAGLEARHGNVVRVRARQGVVLATGGFIFNRAMLAQHAPHYLPAWRLGATGCDGSGIELGQSVGGACANMDHISAWRFINPPFAWARGMVVNADGQRICNEEVYGARLGHVMCEQARGKAWLILDARLRAEALRECLKGGMWLFQSGPALMLMLAGAVKGANAAVLAGKLGMPTEQLASTLQDYNAAARGEVPDVLGKSAAMLSEFNAGPFYAIDISMDSKVFPCPVITLGGLRVDESTGAVLRADGAAIGGLYAAGRAALGIASNHYVSGLSLADCIWSGRRAGRATAAHQSST</sequence>
<reference evidence="7" key="1">
    <citation type="journal article" date="2019" name="Int. J. Syst. Evol. Microbiol.">
        <title>The Global Catalogue of Microorganisms (GCM) 10K type strain sequencing project: providing services to taxonomists for standard genome sequencing and annotation.</title>
        <authorList>
            <consortium name="The Broad Institute Genomics Platform"/>
            <consortium name="The Broad Institute Genome Sequencing Center for Infectious Disease"/>
            <person name="Wu L."/>
            <person name="Ma J."/>
        </authorList>
    </citation>
    <scope>NUCLEOTIDE SEQUENCE [LARGE SCALE GENOMIC DNA]</scope>
    <source>
        <strain evidence="7">KCTC 42986</strain>
    </source>
</reference>
<evidence type="ECO:0000313" key="7">
    <source>
        <dbReference type="Proteomes" id="UP001595530"/>
    </source>
</evidence>
<comment type="caution">
    <text evidence="6">The sequence shown here is derived from an EMBL/GenBank/DDBJ whole genome shotgun (WGS) entry which is preliminary data.</text>
</comment>
<evidence type="ECO:0000256" key="4">
    <source>
        <dbReference type="ARBA" id="ARBA00023002"/>
    </source>
</evidence>
<dbReference type="InterPro" id="IPR050315">
    <property type="entry name" value="FAD-oxidoreductase_2"/>
</dbReference>
<dbReference type="Gene3D" id="3.50.50.60">
    <property type="entry name" value="FAD/NAD(P)-binding domain"/>
    <property type="match status" value="2"/>
</dbReference>
<gene>
    <name evidence="6" type="ORF">ACFOFO_00905</name>
</gene>
<dbReference type="EMBL" id="JBHRTP010000003">
    <property type="protein sequence ID" value="MFC3106530.1"/>
    <property type="molecule type" value="Genomic_DNA"/>
</dbReference>
<evidence type="ECO:0000256" key="2">
    <source>
        <dbReference type="ARBA" id="ARBA00022630"/>
    </source>
</evidence>
<dbReference type="InterPro" id="IPR003953">
    <property type="entry name" value="FAD-dep_OxRdtase_2_FAD-bd"/>
</dbReference>
<dbReference type="PRINTS" id="PR00411">
    <property type="entry name" value="PNDRDTASEI"/>
</dbReference>
<evidence type="ECO:0000313" key="6">
    <source>
        <dbReference type="EMBL" id="MFC3106530.1"/>
    </source>
</evidence>
<dbReference type="InterPro" id="IPR036188">
    <property type="entry name" value="FAD/NAD-bd_sf"/>
</dbReference>
<evidence type="ECO:0000256" key="3">
    <source>
        <dbReference type="ARBA" id="ARBA00022827"/>
    </source>
</evidence>
<dbReference type="PANTHER" id="PTHR43400">
    <property type="entry name" value="FUMARATE REDUCTASE"/>
    <property type="match status" value="1"/>
</dbReference>
<organism evidence="6 7">
    <name type="scientific">Undibacterium arcticum</name>
    <dbReference type="NCBI Taxonomy" id="1762892"/>
    <lineage>
        <taxon>Bacteria</taxon>
        <taxon>Pseudomonadati</taxon>
        <taxon>Pseudomonadota</taxon>
        <taxon>Betaproteobacteria</taxon>
        <taxon>Burkholderiales</taxon>
        <taxon>Oxalobacteraceae</taxon>
        <taxon>Undibacterium</taxon>
    </lineage>
</organism>
<dbReference type="RefSeq" id="WP_390325171.1">
    <property type="nucleotide sequence ID" value="NZ_JBHRTP010000003.1"/>
</dbReference>
<dbReference type="SUPFAM" id="SSF56425">
    <property type="entry name" value="Succinate dehydrogenase/fumarate reductase flavoprotein, catalytic domain"/>
    <property type="match status" value="1"/>
</dbReference>
<accession>A0ABV7EYX3</accession>
<keyword evidence="3" id="KW-0274">FAD</keyword>
<dbReference type="Proteomes" id="UP001595530">
    <property type="component" value="Unassembled WGS sequence"/>
</dbReference>
<dbReference type="Gene3D" id="3.90.700.10">
    <property type="entry name" value="Succinate dehydrogenase/fumarate reductase flavoprotein, catalytic domain"/>
    <property type="match status" value="1"/>
</dbReference>